<dbReference type="GO" id="GO:0044027">
    <property type="term" value="P:negative regulation of gene expression via chromosomal CpG island methylation"/>
    <property type="evidence" value="ECO:0007669"/>
    <property type="project" value="TreeGrafter"/>
</dbReference>
<name>G9E695_MPSP1</name>
<evidence type="ECO:0000256" key="6">
    <source>
        <dbReference type="RuleBase" id="RU000417"/>
    </source>
</evidence>
<comment type="catalytic activity">
    <reaction evidence="6">
        <text>a 2'-deoxycytidine in DNA + S-adenosyl-L-methionine = a 5-methyl-2'-deoxycytidine in DNA + S-adenosyl-L-homocysteine + H(+)</text>
        <dbReference type="Rhea" id="RHEA:13681"/>
        <dbReference type="Rhea" id="RHEA-COMP:11369"/>
        <dbReference type="Rhea" id="RHEA-COMP:11370"/>
        <dbReference type="ChEBI" id="CHEBI:15378"/>
        <dbReference type="ChEBI" id="CHEBI:57856"/>
        <dbReference type="ChEBI" id="CHEBI:59789"/>
        <dbReference type="ChEBI" id="CHEBI:85452"/>
        <dbReference type="ChEBI" id="CHEBI:85454"/>
        <dbReference type="EC" id="2.1.1.37"/>
    </reaction>
</comment>
<dbReference type="PROSITE" id="PS51679">
    <property type="entry name" value="SAM_MT_C5"/>
    <property type="match status" value="1"/>
</dbReference>
<dbReference type="GO" id="GO:0003677">
    <property type="term" value="F:DNA binding"/>
    <property type="evidence" value="ECO:0007669"/>
    <property type="project" value="TreeGrafter"/>
</dbReference>
<keyword evidence="1 4" id="KW-0489">Methyltransferase</keyword>
<dbReference type="Proteomes" id="UP000232710">
    <property type="component" value="Segment"/>
</dbReference>
<dbReference type="GO" id="GO:0032259">
    <property type="term" value="P:methylation"/>
    <property type="evidence" value="ECO:0007669"/>
    <property type="project" value="UniProtKB-KW"/>
</dbReference>
<dbReference type="PANTHER" id="PTHR10629">
    <property type="entry name" value="CYTOSINE-SPECIFIC METHYLTRANSFERASE"/>
    <property type="match status" value="1"/>
</dbReference>
<dbReference type="InterPro" id="IPR001525">
    <property type="entry name" value="C5_MeTfrase"/>
</dbReference>
<dbReference type="EC" id="2.1.1.37" evidence="6"/>
<comment type="similarity">
    <text evidence="4 5">Belongs to the class I-like SAM-binding methyltransferase superfamily. C5-methyltransferase family.</text>
</comment>
<accession>G9E695</accession>
<keyword evidence="2 4" id="KW-0808">Transferase</keyword>
<dbReference type="InterPro" id="IPR018117">
    <property type="entry name" value="C5_DNA_meth_AS"/>
</dbReference>
<evidence type="ECO:0000256" key="1">
    <source>
        <dbReference type="ARBA" id="ARBA00022603"/>
    </source>
</evidence>
<dbReference type="PANTHER" id="PTHR10629:SF52">
    <property type="entry name" value="DNA (CYTOSINE-5)-METHYLTRANSFERASE 1"/>
    <property type="match status" value="1"/>
</dbReference>
<evidence type="ECO:0000256" key="2">
    <source>
        <dbReference type="ARBA" id="ARBA00022679"/>
    </source>
</evidence>
<dbReference type="PRINTS" id="PR00105">
    <property type="entry name" value="C5METTRFRASE"/>
</dbReference>
<proteinExistence type="inferred from homology"/>
<dbReference type="Pfam" id="PF00145">
    <property type="entry name" value="DNA_methylase"/>
    <property type="match status" value="1"/>
</dbReference>
<dbReference type="REBASE" id="47261">
    <property type="entry name" value="M.MpuSP1ORF124P"/>
</dbReference>
<dbReference type="InterPro" id="IPR050390">
    <property type="entry name" value="C5-Methyltransferase"/>
</dbReference>
<evidence type="ECO:0000313" key="7">
    <source>
        <dbReference type="EMBL" id="AET84922.1"/>
    </source>
</evidence>
<evidence type="ECO:0000313" key="8">
    <source>
        <dbReference type="Proteomes" id="UP000232710"/>
    </source>
</evidence>
<reference evidence="7 8" key="1">
    <citation type="submission" date="2010-12" db="EMBL/GenBank/DDBJ databases">
        <title>The Genome Sequence of Micromonas pusilla virus SP1.</title>
        <authorList>
            <consortium name="The Broad Institute Genome Sequencing Platform"/>
            <person name="Henn M.R."/>
            <person name="Suttle C."/>
            <person name="Winget D."/>
            <person name="Chan A."/>
            <person name="Levin J."/>
            <person name="Malboeuf C."/>
            <person name="Casali M."/>
            <person name="Russ C."/>
            <person name="Lennon N."/>
            <person name="Chapman S.B."/>
            <person name="Erlich R."/>
            <person name="Young S.K."/>
            <person name="Yandava C."/>
            <person name="Zeng Q."/>
            <person name="Alvarado L."/>
            <person name="Anderson S."/>
            <person name="Berlin A."/>
            <person name="Chen Z."/>
            <person name="Freedman E."/>
            <person name="Gellesch M."/>
            <person name="Goldberg J."/>
            <person name="Green L."/>
            <person name="Griggs A."/>
            <person name="Gujja S."/>
            <person name="Heilman E.R."/>
            <person name="Heiman D."/>
            <person name="Hollinger A."/>
            <person name="Howarth C."/>
            <person name="Larson L."/>
            <person name="Mehta T."/>
            <person name="Pearson M."/>
            <person name="Roberts A."/>
            <person name="Ryan E."/>
            <person name="Saif S."/>
            <person name="Shea T."/>
            <person name="Shenoy N."/>
            <person name="Sisk P."/>
            <person name="Stolte C."/>
            <person name="Sykes S."/>
            <person name="White J."/>
            <person name="Haas B."/>
            <person name="Nusbaum C."/>
            <person name="Birren B."/>
        </authorList>
    </citation>
    <scope>NUCLEOTIDE SEQUENCE [LARGE SCALE GENOMIC DNA]</scope>
    <source>
        <strain evidence="7 8">SP1</strain>
    </source>
</reference>
<dbReference type="Gene3D" id="3.90.120.10">
    <property type="entry name" value="DNA Methylase, subunit A, domain 2"/>
    <property type="match status" value="1"/>
</dbReference>
<sequence length="348" mass="39221">MAALSLFSGCGGDTLGMNNAGLDVKWYSEIKKPFCKTHESNFPNSECIGTDITKIPDEKFKELKGKVKVIFAGFPCQSFSHAGKKRADDTRGQLYLDFVRAAKYVEPEFIIGENVKGLLSRKTSTGENFIDVIEKAFKDIGYTCEHKLFPIVKYGVSQKRERLIIVGWKDPNYVHRWPDELDVDVSLKNILEFSMDGTIEVPKELIEMAGVEEGSILVGEGEPSGVVHPYLTDRVGKRDLSYGGKEVGRYGFSFGKRVSAIHCEIVDITKPSKTIISTYDHQPRLFVAQKVGEKYYLRPYTVDELKQIQGFPKDYIMEGSWKDQVVQLGNAVPPPLIQRIVESMMQEK</sequence>
<evidence type="ECO:0000256" key="3">
    <source>
        <dbReference type="ARBA" id="ARBA00022691"/>
    </source>
</evidence>
<dbReference type="NCBIfam" id="TIGR00675">
    <property type="entry name" value="dcm"/>
    <property type="match status" value="1"/>
</dbReference>
<dbReference type="EMBL" id="JF974320">
    <property type="protein sequence ID" value="AET84922.1"/>
    <property type="molecule type" value="Genomic_DNA"/>
</dbReference>
<dbReference type="SUPFAM" id="SSF53335">
    <property type="entry name" value="S-adenosyl-L-methionine-dependent methyltransferases"/>
    <property type="match status" value="1"/>
</dbReference>
<evidence type="ECO:0000256" key="4">
    <source>
        <dbReference type="PROSITE-ProRule" id="PRU01016"/>
    </source>
</evidence>
<dbReference type="InterPro" id="IPR029063">
    <property type="entry name" value="SAM-dependent_MTases_sf"/>
</dbReference>
<dbReference type="Gene3D" id="3.40.50.150">
    <property type="entry name" value="Vaccinia Virus protein VP39"/>
    <property type="match status" value="1"/>
</dbReference>
<dbReference type="PROSITE" id="PS00094">
    <property type="entry name" value="C5_MTASE_1"/>
    <property type="match status" value="1"/>
</dbReference>
<evidence type="ECO:0000256" key="5">
    <source>
        <dbReference type="RuleBase" id="RU000416"/>
    </source>
</evidence>
<keyword evidence="3 4" id="KW-0949">S-adenosyl-L-methionine</keyword>
<keyword evidence="8" id="KW-1185">Reference proteome</keyword>
<organismHost>
    <name type="scientific">Micromonas pusilla</name>
    <name type="common">Picoplanktonic green alga</name>
    <name type="synonym">Chromulina pusilla</name>
    <dbReference type="NCBI Taxonomy" id="38833"/>
</organismHost>
<gene>
    <name evidence="7" type="ORF">MPXG_00124</name>
</gene>
<dbReference type="GO" id="GO:0003886">
    <property type="term" value="F:DNA (cytosine-5-)-methyltransferase activity"/>
    <property type="evidence" value="ECO:0007669"/>
    <property type="project" value="UniProtKB-EC"/>
</dbReference>
<feature type="active site" evidence="4">
    <location>
        <position position="76"/>
    </location>
</feature>
<protein>
    <recommendedName>
        <fullName evidence="6">Cytosine-specific methyltransferase</fullName>
        <ecNumber evidence="6">2.1.1.37</ecNumber>
    </recommendedName>
</protein>
<organism evidence="7 8">
    <name type="scientific">Micromonas pusilla virus SP1</name>
    <name type="common">MpV-SP1</name>
    <dbReference type="NCBI Taxonomy" id="373996"/>
    <lineage>
        <taxon>Viruses</taxon>
        <taxon>Varidnaviria</taxon>
        <taxon>Bamfordvirae</taxon>
        <taxon>Nucleocytoviricota</taxon>
        <taxon>Megaviricetes</taxon>
        <taxon>Algavirales</taxon>
        <taxon>Phycodnaviridae</taxon>
        <taxon>Prasinovirus</taxon>
        <taxon>Prasinovirus micromonas</taxon>
    </lineage>
</organism>